<dbReference type="Proteomes" id="UP000324897">
    <property type="component" value="Unassembled WGS sequence"/>
</dbReference>
<protein>
    <recommendedName>
        <fullName evidence="4">Ubiquitin-like protease family profile domain-containing protein</fullName>
    </recommendedName>
</protein>
<evidence type="ECO:0000256" key="1">
    <source>
        <dbReference type="SAM" id="MobiDB-lite"/>
    </source>
</evidence>
<feature type="non-terminal residue" evidence="2">
    <location>
        <position position="1"/>
    </location>
</feature>
<feature type="compositionally biased region" description="Basic and acidic residues" evidence="1">
    <location>
        <begin position="36"/>
        <end position="49"/>
    </location>
</feature>
<evidence type="ECO:0000313" key="2">
    <source>
        <dbReference type="EMBL" id="TVU04255.1"/>
    </source>
</evidence>
<evidence type="ECO:0008006" key="4">
    <source>
        <dbReference type="Google" id="ProtNLM"/>
    </source>
</evidence>
<name>A0A5J9SZ16_9POAL</name>
<keyword evidence="3" id="KW-1185">Reference proteome</keyword>
<organism evidence="2 3">
    <name type="scientific">Eragrostis curvula</name>
    <name type="common">weeping love grass</name>
    <dbReference type="NCBI Taxonomy" id="38414"/>
    <lineage>
        <taxon>Eukaryota</taxon>
        <taxon>Viridiplantae</taxon>
        <taxon>Streptophyta</taxon>
        <taxon>Embryophyta</taxon>
        <taxon>Tracheophyta</taxon>
        <taxon>Spermatophyta</taxon>
        <taxon>Magnoliopsida</taxon>
        <taxon>Liliopsida</taxon>
        <taxon>Poales</taxon>
        <taxon>Poaceae</taxon>
        <taxon>PACMAD clade</taxon>
        <taxon>Chloridoideae</taxon>
        <taxon>Eragrostideae</taxon>
        <taxon>Eragrostidinae</taxon>
        <taxon>Eragrostis</taxon>
    </lineage>
</organism>
<gene>
    <name evidence="2" type="ORF">EJB05_50173</name>
</gene>
<feature type="region of interest" description="Disordered" evidence="1">
    <location>
        <begin position="32"/>
        <end position="51"/>
    </location>
</feature>
<accession>A0A5J9SZ16</accession>
<sequence>MMSAKDLEEAGHACVALHKFYMDSWKDNETMGLDTIPEHHSDKQERESQICHQQASGETCGFYVAHHIILTATKVGLTRPEDFKIPTGPIPVEELGKIRAKTATFLMSQPNWM</sequence>
<dbReference type="AlphaFoldDB" id="A0A5J9SZ16"/>
<evidence type="ECO:0000313" key="3">
    <source>
        <dbReference type="Proteomes" id="UP000324897"/>
    </source>
</evidence>
<reference evidence="2 3" key="1">
    <citation type="journal article" date="2019" name="Sci. Rep.">
        <title>A high-quality genome of Eragrostis curvula grass provides insights into Poaceae evolution and supports new strategies to enhance forage quality.</title>
        <authorList>
            <person name="Carballo J."/>
            <person name="Santos B.A.C.M."/>
            <person name="Zappacosta D."/>
            <person name="Garbus I."/>
            <person name="Selva J.P."/>
            <person name="Gallo C.A."/>
            <person name="Diaz A."/>
            <person name="Albertini E."/>
            <person name="Caccamo M."/>
            <person name="Echenique V."/>
        </authorList>
    </citation>
    <scope>NUCLEOTIDE SEQUENCE [LARGE SCALE GENOMIC DNA]</scope>
    <source>
        <strain evidence="3">cv. Victoria</strain>
        <tissue evidence="2">Leaf</tissue>
    </source>
</reference>
<dbReference type="Gramene" id="TVU04255">
    <property type="protein sequence ID" value="TVU04255"/>
    <property type="gene ID" value="EJB05_50173"/>
</dbReference>
<comment type="caution">
    <text evidence="2">The sequence shown here is derived from an EMBL/GenBank/DDBJ whole genome shotgun (WGS) entry which is preliminary data.</text>
</comment>
<dbReference type="EMBL" id="RWGY01000084">
    <property type="protein sequence ID" value="TVU04255.1"/>
    <property type="molecule type" value="Genomic_DNA"/>
</dbReference>
<proteinExistence type="predicted"/>